<feature type="binding site" evidence="7">
    <location>
        <position position="230"/>
    </location>
    <ligand>
        <name>Zn(2+)</name>
        <dbReference type="ChEBI" id="CHEBI:29105"/>
        <label>3</label>
    </ligand>
</feature>
<dbReference type="PROSITE" id="PS00731">
    <property type="entry name" value="AP_NUCLEASE_F2_3"/>
    <property type="match status" value="1"/>
</dbReference>
<organism evidence="9 10">
    <name type="scientific">Solirubrobacter phytolaccae</name>
    <dbReference type="NCBI Taxonomy" id="1404360"/>
    <lineage>
        <taxon>Bacteria</taxon>
        <taxon>Bacillati</taxon>
        <taxon>Actinomycetota</taxon>
        <taxon>Thermoleophilia</taxon>
        <taxon>Solirubrobacterales</taxon>
        <taxon>Solirubrobacteraceae</taxon>
        <taxon>Solirubrobacter</taxon>
    </lineage>
</organism>
<dbReference type="InterPro" id="IPR018246">
    <property type="entry name" value="AP_endonuc_F2_Zn_BS"/>
</dbReference>
<keyword evidence="6 7" id="KW-0234">DNA repair</keyword>
<dbReference type="InterPro" id="IPR036237">
    <property type="entry name" value="Xyl_isomerase-like_sf"/>
</dbReference>
<dbReference type="GO" id="GO:0008081">
    <property type="term" value="F:phosphoric diester hydrolase activity"/>
    <property type="evidence" value="ECO:0007669"/>
    <property type="project" value="TreeGrafter"/>
</dbReference>
<keyword evidence="2 7" id="KW-0479">Metal-binding</keyword>
<reference evidence="9" key="1">
    <citation type="submission" date="2022-10" db="EMBL/GenBank/DDBJ databases">
        <title>The WGS of Solirubrobacter phytolaccae KCTC 29190.</title>
        <authorList>
            <person name="Jiang Z."/>
        </authorList>
    </citation>
    <scope>NUCLEOTIDE SEQUENCE</scope>
    <source>
        <strain evidence="9">KCTC 29190</strain>
    </source>
</reference>
<feature type="binding site" evidence="7">
    <location>
        <position position="181"/>
    </location>
    <ligand>
        <name>Zn(2+)</name>
        <dbReference type="ChEBI" id="CHEBI:29105"/>
        <label>3</label>
    </ligand>
</feature>
<dbReference type="SMART" id="SM00518">
    <property type="entry name" value="AP2Ec"/>
    <property type="match status" value="1"/>
</dbReference>
<gene>
    <name evidence="7" type="primary">nfo</name>
    <name evidence="9" type="ORF">OJ997_11405</name>
</gene>
<feature type="binding site" evidence="7">
    <location>
        <position position="228"/>
    </location>
    <ligand>
        <name>Zn(2+)</name>
        <dbReference type="ChEBI" id="CHEBI:29105"/>
        <label>3</label>
    </ligand>
</feature>
<dbReference type="HAMAP" id="MF_00152">
    <property type="entry name" value="Nfo"/>
    <property type="match status" value="1"/>
</dbReference>
<dbReference type="RefSeq" id="WP_270025214.1">
    <property type="nucleotide sequence ID" value="NZ_JAPDDP010000017.1"/>
</dbReference>
<comment type="catalytic activity">
    <reaction evidence="7">
        <text>Endonucleolytic cleavage to 5'-phosphooligonucleotide end-products.</text>
        <dbReference type="EC" id="3.1.21.2"/>
    </reaction>
</comment>
<proteinExistence type="inferred from homology"/>
<keyword evidence="5 7" id="KW-0862">Zinc</keyword>
<keyword evidence="10" id="KW-1185">Reference proteome</keyword>
<feature type="binding site" evidence="7">
    <location>
        <position position="107"/>
    </location>
    <ligand>
        <name>Zn(2+)</name>
        <dbReference type="ChEBI" id="CHEBI:29105"/>
        <label>1</label>
    </ligand>
</feature>
<keyword evidence="7" id="KW-0540">Nuclease</keyword>
<dbReference type="CDD" id="cd00019">
    <property type="entry name" value="AP2Ec"/>
    <property type="match status" value="1"/>
</dbReference>
<dbReference type="InterPro" id="IPR013022">
    <property type="entry name" value="Xyl_isomerase-like_TIM-brl"/>
</dbReference>
<dbReference type="Gene3D" id="3.20.20.150">
    <property type="entry name" value="Divalent-metal-dependent TIM barrel enzymes"/>
    <property type="match status" value="1"/>
</dbReference>
<dbReference type="PROSITE" id="PS51432">
    <property type="entry name" value="AP_NUCLEASE_F2_4"/>
    <property type="match status" value="1"/>
</dbReference>
<dbReference type="GO" id="GO:0003906">
    <property type="term" value="F:DNA-(apurinic or apyrimidinic site) endonuclease activity"/>
    <property type="evidence" value="ECO:0007669"/>
    <property type="project" value="TreeGrafter"/>
</dbReference>
<dbReference type="FunFam" id="3.20.20.150:FF:000001">
    <property type="entry name" value="Probable endonuclease 4"/>
    <property type="match status" value="1"/>
</dbReference>
<feature type="binding site" evidence="7">
    <location>
        <position position="215"/>
    </location>
    <ligand>
        <name>Zn(2+)</name>
        <dbReference type="ChEBI" id="CHEBI:29105"/>
        <label>2</label>
    </ligand>
</feature>
<dbReference type="PANTHER" id="PTHR21445">
    <property type="entry name" value="ENDONUCLEASE IV ENDODEOXYRIBONUCLEASE IV"/>
    <property type="match status" value="1"/>
</dbReference>
<accession>A0A9X3SEY2</accession>
<evidence type="ECO:0000256" key="1">
    <source>
        <dbReference type="ARBA" id="ARBA00005340"/>
    </source>
</evidence>
<keyword evidence="3 7" id="KW-0227">DNA damage</keyword>
<dbReference type="EC" id="3.1.21.2" evidence="7"/>
<evidence type="ECO:0000256" key="4">
    <source>
        <dbReference type="ARBA" id="ARBA00022801"/>
    </source>
</evidence>
<evidence type="ECO:0000256" key="2">
    <source>
        <dbReference type="ARBA" id="ARBA00022723"/>
    </source>
</evidence>
<evidence type="ECO:0000313" key="10">
    <source>
        <dbReference type="Proteomes" id="UP001147653"/>
    </source>
</evidence>
<dbReference type="PROSITE" id="PS00729">
    <property type="entry name" value="AP_NUCLEASE_F2_1"/>
    <property type="match status" value="1"/>
</dbReference>
<dbReference type="Proteomes" id="UP001147653">
    <property type="component" value="Unassembled WGS sequence"/>
</dbReference>
<name>A0A9X3SEY2_9ACTN</name>
<dbReference type="NCBIfam" id="TIGR00587">
    <property type="entry name" value="nfo"/>
    <property type="match status" value="1"/>
</dbReference>
<feature type="binding site" evidence="7">
    <location>
        <position position="178"/>
    </location>
    <ligand>
        <name>Zn(2+)</name>
        <dbReference type="ChEBI" id="CHEBI:29105"/>
        <label>2</label>
    </ligand>
</feature>
<evidence type="ECO:0000256" key="3">
    <source>
        <dbReference type="ARBA" id="ARBA00022763"/>
    </source>
</evidence>
<comment type="caution">
    <text evidence="9">The sequence shown here is derived from an EMBL/GenBank/DDBJ whole genome shotgun (WGS) entry which is preliminary data.</text>
</comment>
<dbReference type="GO" id="GO:0008270">
    <property type="term" value="F:zinc ion binding"/>
    <property type="evidence" value="ECO:0007669"/>
    <property type="project" value="UniProtKB-UniRule"/>
</dbReference>
<dbReference type="EMBL" id="JAPDDP010000017">
    <property type="protein sequence ID" value="MDA0180902.1"/>
    <property type="molecule type" value="Genomic_DNA"/>
</dbReference>
<evidence type="ECO:0000256" key="6">
    <source>
        <dbReference type="ARBA" id="ARBA00023204"/>
    </source>
</evidence>
<dbReference type="GO" id="GO:0003677">
    <property type="term" value="F:DNA binding"/>
    <property type="evidence" value="ECO:0007669"/>
    <property type="project" value="InterPro"/>
</dbReference>
<evidence type="ECO:0000259" key="8">
    <source>
        <dbReference type="Pfam" id="PF01261"/>
    </source>
</evidence>
<feature type="domain" description="Xylose isomerase-like TIM barrel" evidence="8">
    <location>
        <begin position="21"/>
        <end position="264"/>
    </location>
</feature>
<feature type="binding site" evidence="7">
    <location>
        <position position="144"/>
    </location>
    <ligand>
        <name>Zn(2+)</name>
        <dbReference type="ChEBI" id="CHEBI:29105"/>
        <label>1</label>
    </ligand>
</feature>
<dbReference type="GO" id="GO:0006284">
    <property type="term" value="P:base-excision repair"/>
    <property type="evidence" value="ECO:0007669"/>
    <property type="project" value="TreeGrafter"/>
</dbReference>
<dbReference type="Pfam" id="PF01261">
    <property type="entry name" value="AP_endonuc_2"/>
    <property type="match status" value="1"/>
</dbReference>
<sequence>MLIGAHVSPAGGPANAVTRGEERGCRSIQIFNQSPRMWKARVYNDEEVAAFHEAMEASYVVEALVIHAVYLLNCASEDPEIRSKSLESLKVALNAGAQLGAAGVVLHPGSALKDGGPAEDAIKRASEVIKEALDESEKCPLLLEDTAGAGGTLGRSFEELAALIEGAGGGERLGVCLDSCHLFASGYDVRTAESLGGVIDEFDKVVGCDRLGALHVNDSMTPLGSNRDRHTNLGDGEIGLEGMIAFLSEPRFEGLPVIFEGPGRLGKGVEAVDMAWAHDLRSRGLAAQLKG</sequence>
<dbReference type="AlphaFoldDB" id="A0A9X3SEY2"/>
<keyword evidence="4 7" id="KW-0378">Hydrolase</keyword>
<evidence type="ECO:0000256" key="5">
    <source>
        <dbReference type="ARBA" id="ARBA00022833"/>
    </source>
</evidence>
<dbReference type="InterPro" id="IPR001719">
    <property type="entry name" value="AP_endonuc_2"/>
</dbReference>
<dbReference type="SUPFAM" id="SSF51658">
    <property type="entry name" value="Xylose isomerase-like"/>
    <property type="match status" value="1"/>
</dbReference>
<comment type="similarity">
    <text evidence="1 7">Belongs to the AP endonuclease 2 family.</text>
</comment>
<keyword evidence="7" id="KW-0255">Endonuclease</keyword>
<feature type="binding site" evidence="7">
    <location>
        <position position="144"/>
    </location>
    <ligand>
        <name>Zn(2+)</name>
        <dbReference type="ChEBI" id="CHEBI:29105"/>
        <label>2</label>
    </ligand>
</feature>
<feature type="binding site" evidence="7">
    <location>
        <position position="260"/>
    </location>
    <ligand>
        <name>Zn(2+)</name>
        <dbReference type="ChEBI" id="CHEBI:29105"/>
        <label>2</label>
    </ligand>
</feature>
<comment type="cofactor">
    <cofactor evidence="7">
        <name>Zn(2+)</name>
        <dbReference type="ChEBI" id="CHEBI:29105"/>
    </cofactor>
    <text evidence="7">Binds 3 Zn(2+) ions.</text>
</comment>
<protein>
    <recommendedName>
        <fullName evidence="7">Probable endonuclease 4</fullName>
        <ecNumber evidence="7">3.1.21.2</ecNumber>
    </recommendedName>
    <alternativeName>
        <fullName evidence="7">Endodeoxyribonuclease IV</fullName>
    </alternativeName>
    <alternativeName>
        <fullName evidence="7">Endonuclease IV</fullName>
    </alternativeName>
</protein>
<comment type="function">
    <text evidence="7">Endonuclease IV plays a role in DNA repair. It cleaves phosphodiester bonds at apurinic or apyrimidinic (AP) sites, generating a 3'-hydroxyl group and a 5'-terminal sugar phosphate.</text>
</comment>
<feature type="binding site" evidence="7">
    <location>
        <position position="67"/>
    </location>
    <ligand>
        <name>Zn(2+)</name>
        <dbReference type="ChEBI" id="CHEBI:29105"/>
        <label>1</label>
    </ligand>
</feature>
<dbReference type="GO" id="GO:0008833">
    <property type="term" value="F:deoxyribonuclease IV (phage-T4-induced) activity"/>
    <property type="evidence" value="ECO:0007669"/>
    <property type="project" value="UniProtKB-UniRule"/>
</dbReference>
<evidence type="ECO:0000256" key="7">
    <source>
        <dbReference type="HAMAP-Rule" id="MF_00152"/>
    </source>
</evidence>
<dbReference type="PANTHER" id="PTHR21445:SF0">
    <property type="entry name" value="APURINIC-APYRIMIDINIC ENDONUCLEASE"/>
    <property type="match status" value="1"/>
</dbReference>
<evidence type="ECO:0000313" key="9">
    <source>
        <dbReference type="EMBL" id="MDA0180902.1"/>
    </source>
</evidence>